<dbReference type="OrthoDB" id="2135706at2"/>
<gene>
    <name evidence="4" type="ORF">BXY39_3480</name>
</gene>
<dbReference type="RefSeq" id="WP_121940109.1">
    <property type="nucleotide sequence ID" value="NZ_REFR01000015.1"/>
</dbReference>
<evidence type="ECO:0000256" key="1">
    <source>
        <dbReference type="ARBA" id="ARBA00022679"/>
    </source>
</evidence>
<dbReference type="PROSITE" id="PS51186">
    <property type="entry name" value="GNAT"/>
    <property type="match status" value="1"/>
</dbReference>
<accession>A0A3M0C0W3</accession>
<dbReference type="PANTHER" id="PTHR43877">
    <property type="entry name" value="AMINOALKYLPHOSPHONATE N-ACETYLTRANSFERASE-RELATED-RELATED"/>
    <property type="match status" value="1"/>
</dbReference>
<dbReference type="Pfam" id="PF00583">
    <property type="entry name" value="Acetyltransf_1"/>
    <property type="match status" value="1"/>
</dbReference>
<dbReference type="Gene3D" id="3.40.630.30">
    <property type="match status" value="1"/>
</dbReference>
<dbReference type="InterPro" id="IPR000182">
    <property type="entry name" value="GNAT_dom"/>
</dbReference>
<sequence>MASQQALIRDAKANDVRDLAQIWYDGWQDAHADLLPSKLAQHRTFDSFRDRLARALGDVRVAVLAGELVGFGMVKNDELYQLYVAPAGRGSGIAASLNADALARIRKEGFRVAWLACAIGNMRAARFYEKSGWRYRGTMTSELETPEGTFTLEVWRYEIHLSGRS</sequence>
<dbReference type="InterPro" id="IPR016181">
    <property type="entry name" value="Acyl_CoA_acyltransferase"/>
</dbReference>
<keyword evidence="2" id="KW-0012">Acyltransferase</keyword>
<comment type="caution">
    <text evidence="4">The sequence shown here is derived from an EMBL/GenBank/DDBJ whole genome shotgun (WGS) entry which is preliminary data.</text>
</comment>
<dbReference type="SUPFAM" id="SSF55729">
    <property type="entry name" value="Acyl-CoA N-acyltransferases (Nat)"/>
    <property type="match status" value="1"/>
</dbReference>
<keyword evidence="1 4" id="KW-0808">Transferase</keyword>
<feature type="domain" description="N-acetyltransferase" evidence="3">
    <location>
        <begin position="6"/>
        <end position="158"/>
    </location>
</feature>
<dbReference type="AlphaFoldDB" id="A0A3M0C0W3"/>
<evidence type="ECO:0000259" key="3">
    <source>
        <dbReference type="PROSITE" id="PS51186"/>
    </source>
</evidence>
<organism evidence="4 5">
    <name type="scientific">Eilatimonas milleporae</name>
    <dbReference type="NCBI Taxonomy" id="911205"/>
    <lineage>
        <taxon>Bacteria</taxon>
        <taxon>Pseudomonadati</taxon>
        <taxon>Pseudomonadota</taxon>
        <taxon>Alphaproteobacteria</taxon>
        <taxon>Kordiimonadales</taxon>
        <taxon>Kordiimonadaceae</taxon>
        <taxon>Eilatimonas</taxon>
    </lineage>
</organism>
<proteinExistence type="predicted"/>
<dbReference type="InParanoid" id="A0A3M0C0W3"/>
<evidence type="ECO:0000256" key="2">
    <source>
        <dbReference type="ARBA" id="ARBA00023315"/>
    </source>
</evidence>
<dbReference type="InterPro" id="IPR050832">
    <property type="entry name" value="Bact_Acetyltransf"/>
</dbReference>
<evidence type="ECO:0000313" key="5">
    <source>
        <dbReference type="Proteomes" id="UP000271227"/>
    </source>
</evidence>
<dbReference type="PANTHER" id="PTHR43877:SF2">
    <property type="entry name" value="AMINOALKYLPHOSPHONATE N-ACETYLTRANSFERASE-RELATED"/>
    <property type="match status" value="1"/>
</dbReference>
<protein>
    <submittedName>
        <fullName evidence="4">Acetyltransferase (GNAT) family protein</fullName>
    </submittedName>
</protein>
<dbReference type="Proteomes" id="UP000271227">
    <property type="component" value="Unassembled WGS sequence"/>
</dbReference>
<evidence type="ECO:0000313" key="4">
    <source>
        <dbReference type="EMBL" id="RMB01970.1"/>
    </source>
</evidence>
<dbReference type="CDD" id="cd04301">
    <property type="entry name" value="NAT_SF"/>
    <property type="match status" value="1"/>
</dbReference>
<dbReference type="EMBL" id="REFR01000015">
    <property type="protein sequence ID" value="RMB01970.1"/>
    <property type="molecule type" value="Genomic_DNA"/>
</dbReference>
<keyword evidence="5" id="KW-1185">Reference proteome</keyword>
<name>A0A3M0C0W3_9PROT</name>
<reference evidence="4 5" key="1">
    <citation type="submission" date="2018-10" db="EMBL/GenBank/DDBJ databases">
        <title>Genomic Encyclopedia of Archaeal and Bacterial Type Strains, Phase II (KMG-II): from individual species to whole genera.</title>
        <authorList>
            <person name="Goeker M."/>
        </authorList>
    </citation>
    <scope>NUCLEOTIDE SEQUENCE [LARGE SCALE GENOMIC DNA]</scope>
    <source>
        <strain evidence="4 5">DSM 25217</strain>
    </source>
</reference>
<dbReference type="GO" id="GO:0016747">
    <property type="term" value="F:acyltransferase activity, transferring groups other than amino-acyl groups"/>
    <property type="evidence" value="ECO:0007669"/>
    <property type="project" value="InterPro"/>
</dbReference>